<dbReference type="PROSITE" id="PS00101">
    <property type="entry name" value="HEXAPEP_TRANSFERASES"/>
    <property type="match status" value="1"/>
</dbReference>
<feature type="domain" description="Sugar 3,4-ketoisomerase QdtA cupin" evidence="5">
    <location>
        <begin position="182"/>
        <end position="308"/>
    </location>
</feature>
<dbReference type="Gene3D" id="2.60.120.10">
    <property type="entry name" value="Jelly Rolls"/>
    <property type="match status" value="1"/>
</dbReference>
<keyword evidence="7" id="KW-1185">Reference proteome</keyword>
<dbReference type="InterPro" id="IPR011004">
    <property type="entry name" value="Trimer_LpxA-like_sf"/>
</dbReference>
<evidence type="ECO:0000256" key="2">
    <source>
        <dbReference type="ARBA" id="ARBA00022679"/>
    </source>
</evidence>
<dbReference type="SUPFAM" id="SSF51182">
    <property type="entry name" value="RmlC-like cupins"/>
    <property type="match status" value="1"/>
</dbReference>
<evidence type="ECO:0000259" key="5">
    <source>
        <dbReference type="Pfam" id="PF05523"/>
    </source>
</evidence>
<proteinExistence type="inferred from homology"/>
<dbReference type="InterPro" id="IPR001451">
    <property type="entry name" value="Hexapep"/>
</dbReference>
<dbReference type="Gene3D" id="2.160.10.10">
    <property type="entry name" value="Hexapeptide repeat proteins"/>
    <property type="match status" value="1"/>
</dbReference>
<dbReference type="RefSeq" id="WP_233373148.1">
    <property type="nucleotide sequence ID" value="NZ_JAJTWU010000006.1"/>
</dbReference>
<dbReference type="CDD" id="cd20292">
    <property type="entry name" value="cupin_QdtA-like"/>
    <property type="match status" value="1"/>
</dbReference>
<organism evidence="6 7">
    <name type="scientific">Pelomonas cellulosilytica</name>
    <dbReference type="NCBI Taxonomy" id="2906762"/>
    <lineage>
        <taxon>Bacteria</taxon>
        <taxon>Pseudomonadati</taxon>
        <taxon>Pseudomonadota</taxon>
        <taxon>Betaproteobacteria</taxon>
        <taxon>Burkholderiales</taxon>
        <taxon>Sphaerotilaceae</taxon>
        <taxon>Roseateles</taxon>
    </lineage>
</organism>
<accession>A0ABS8XZ52</accession>
<dbReference type="InterPro" id="IPR014710">
    <property type="entry name" value="RmlC-like_jellyroll"/>
</dbReference>
<evidence type="ECO:0000313" key="6">
    <source>
        <dbReference type="EMBL" id="MCE4556107.1"/>
    </source>
</evidence>
<evidence type="ECO:0000313" key="7">
    <source>
        <dbReference type="Proteomes" id="UP001200741"/>
    </source>
</evidence>
<comment type="similarity">
    <text evidence="1">Belongs to the transferase hexapeptide repeat family.</text>
</comment>
<dbReference type="PANTHER" id="PTHR43300">
    <property type="entry name" value="ACETYLTRANSFERASE"/>
    <property type="match status" value="1"/>
</dbReference>
<evidence type="ECO:0000256" key="4">
    <source>
        <dbReference type="ARBA" id="ARBA00023315"/>
    </source>
</evidence>
<keyword evidence="3" id="KW-0677">Repeat</keyword>
<name>A0ABS8XZ52_9BURK</name>
<dbReference type="CDD" id="cd03358">
    <property type="entry name" value="LbH_WxcM_N_like"/>
    <property type="match status" value="1"/>
</dbReference>
<comment type="caution">
    <text evidence="6">The sequence shown here is derived from an EMBL/GenBank/DDBJ whole genome shotgun (WGS) entry which is preliminary data.</text>
</comment>
<sequence length="314" mass="33939">MTTAPPFIHDRALVESPHIGAGSRVWAFAHILPGARIGRDANICDHVFIENHVQLGDRVTVKCGVQLWDGVQVDDDVFIGPNVTFSNDPFPRSKQRPEAPARTWVRKGASIGANATIRPGLTIGAGAMVQDGAVVTRDVPPNAIVAGNPAHVVGYADTGVRPAEPARRASADDLALQVPGAALVRLPKVIDMRGSLTVGQVDAQLPFTPERFFLVYDVPSREVRGEHAHKACHQFLVCVKGSLSVVLDDGRLRDEVLLDSPLLGLHIPPMVWGIQYRFSADAVLLVLASDPYDPADYIRSYDDYLAAVTADRRG</sequence>
<dbReference type="Pfam" id="PF00132">
    <property type="entry name" value="Hexapep"/>
    <property type="match status" value="1"/>
</dbReference>
<keyword evidence="4" id="KW-0012">Acyltransferase</keyword>
<gene>
    <name evidence="6" type="ORF">LXT13_17060</name>
</gene>
<dbReference type="PANTHER" id="PTHR43300:SF4">
    <property type="entry name" value="ACYL-[ACYL-CARRIER-PROTEIN]--UDP-N-ACETYLGLUCOSAMINE O-ACYLTRANSFERASE"/>
    <property type="match status" value="1"/>
</dbReference>
<reference evidence="6 7" key="1">
    <citation type="submission" date="2021-12" db="EMBL/GenBank/DDBJ databases">
        <title>Genome seq of P8.</title>
        <authorList>
            <person name="Seo T."/>
        </authorList>
    </citation>
    <scope>NUCLEOTIDE SEQUENCE [LARGE SCALE GENOMIC DNA]</scope>
    <source>
        <strain evidence="6 7">P8</strain>
    </source>
</reference>
<dbReference type="InterPro" id="IPR018357">
    <property type="entry name" value="Hexapep_transf_CS"/>
</dbReference>
<keyword evidence="2" id="KW-0808">Transferase</keyword>
<dbReference type="Pfam" id="PF05523">
    <property type="entry name" value="FdtA"/>
    <property type="match status" value="1"/>
</dbReference>
<dbReference type="InterPro" id="IPR011051">
    <property type="entry name" value="RmlC_Cupin_sf"/>
</dbReference>
<dbReference type="SUPFAM" id="SSF51161">
    <property type="entry name" value="Trimeric LpxA-like enzymes"/>
    <property type="match status" value="1"/>
</dbReference>
<dbReference type="EMBL" id="JAJTWU010000006">
    <property type="protein sequence ID" value="MCE4556107.1"/>
    <property type="molecule type" value="Genomic_DNA"/>
</dbReference>
<dbReference type="InterPro" id="IPR050179">
    <property type="entry name" value="Trans_hexapeptide_repeat"/>
</dbReference>
<dbReference type="InterPro" id="IPR008894">
    <property type="entry name" value="QdtA_cupin_dom"/>
</dbReference>
<dbReference type="Proteomes" id="UP001200741">
    <property type="component" value="Unassembled WGS sequence"/>
</dbReference>
<protein>
    <submittedName>
        <fullName evidence="6">WxcM-like domain-containing protein</fullName>
    </submittedName>
</protein>
<evidence type="ECO:0000256" key="1">
    <source>
        <dbReference type="ARBA" id="ARBA00007274"/>
    </source>
</evidence>
<evidence type="ECO:0000256" key="3">
    <source>
        <dbReference type="ARBA" id="ARBA00022737"/>
    </source>
</evidence>